<organism evidence="4 5">
    <name type="scientific">Candidatus Shapirobacteria bacterium GW2011_GWE1_38_10</name>
    <dbReference type="NCBI Taxonomy" id="1618488"/>
    <lineage>
        <taxon>Bacteria</taxon>
        <taxon>Candidatus Shapironibacteriota</taxon>
    </lineage>
</organism>
<dbReference type="InterPro" id="IPR051338">
    <property type="entry name" value="NodU/CmcH_Carbamoyltrnsfr"/>
</dbReference>
<comment type="similarity">
    <text evidence="1">Belongs to the NodU/CmcH family.</text>
</comment>
<dbReference type="PANTHER" id="PTHR34847:SF1">
    <property type="entry name" value="NODULATION PROTEIN U"/>
    <property type="match status" value="1"/>
</dbReference>
<feature type="domain" description="Carbamoyltransferase" evidence="2">
    <location>
        <begin position="3"/>
        <end position="339"/>
    </location>
</feature>
<dbReference type="SUPFAM" id="SSF53067">
    <property type="entry name" value="Actin-like ATPase domain"/>
    <property type="match status" value="1"/>
</dbReference>
<dbReference type="PATRIC" id="fig|1618488.3.peg.817"/>
<reference evidence="4 5" key="1">
    <citation type="journal article" date="2015" name="Nature">
        <title>rRNA introns, odd ribosomes, and small enigmatic genomes across a large radiation of phyla.</title>
        <authorList>
            <person name="Brown C.T."/>
            <person name="Hug L.A."/>
            <person name="Thomas B.C."/>
            <person name="Sharon I."/>
            <person name="Castelle C.J."/>
            <person name="Singh A."/>
            <person name="Wilkins M.J."/>
            <person name="Williams K.H."/>
            <person name="Banfield J.F."/>
        </authorList>
    </citation>
    <scope>NUCLEOTIDE SEQUENCE [LARGE SCALE GENOMIC DNA]</scope>
</reference>
<dbReference type="AlphaFoldDB" id="A0A0G0L9L1"/>
<accession>A0A0G0L9L1</accession>
<dbReference type="GO" id="GO:0003824">
    <property type="term" value="F:catalytic activity"/>
    <property type="evidence" value="ECO:0007669"/>
    <property type="project" value="InterPro"/>
</dbReference>
<dbReference type="InterPro" id="IPR043129">
    <property type="entry name" value="ATPase_NBD"/>
</dbReference>
<dbReference type="CDD" id="cd24098">
    <property type="entry name" value="ASKHA_NBD_TobZ_N"/>
    <property type="match status" value="1"/>
</dbReference>
<dbReference type="InterPro" id="IPR031730">
    <property type="entry name" value="Carbam_trans_C"/>
</dbReference>
<dbReference type="Proteomes" id="UP000034231">
    <property type="component" value="Unassembled WGS sequence"/>
</dbReference>
<gene>
    <name evidence="4" type="ORF">US68_C0016G0016</name>
</gene>
<evidence type="ECO:0000313" key="5">
    <source>
        <dbReference type="Proteomes" id="UP000034231"/>
    </source>
</evidence>
<comment type="caution">
    <text evidence="4">The sequence shown here is derived from an EMBL/GenBank/DDBJ whole genome shotgun (WGS) entry which is preliminary data.</text>
</comment>
<evidence type="ECO:0000259" key="2">
    <source>
        <dbReference type="Pfam" id="PF02543"/>
    </source>
</evidence>
<evidence type="ECO:0000313" key="4">
    <source>
        <dbReference type="EMBL" id="KKQ49356.1"/>
    </source>
</evidence>
<evidence type="ECO:0000259" key="3">
    <source>
        <dbReference type="Pfam" id="PF16861"/>
    </source>
</evidence>
<protein>
    <recommendedName>
        <fullName evidence="6">Carbamoyltransferase</fullName>
    </recommendedName>
</protein>
<dbReference type="InterPro" id="IPR038152">
    <property type="entry name" value="Carbam_trans_C_sf"/>
</dbReference>
<dbReference type="EMBL" id="LBTX01000016">
    <property type="protein sequence ID" value="KKQ49356.1"/>
    <property type="molecule type" value="Genomic_DNA"/>
</dbReference>
<dbReference type="Gene3D" id="3.90.870.20">
    <property type="entry name" value="Carbamoyltransferase, C-terminal domain"/>
    <property type="match status" value="1"/>
</dbReference>
<dbReference type="PANTHER" id="PTHR34847">
    <property type="entry name" value="NODULATION PROTEIN U"/>
    <property type="match status" value="1"/>
</dbReference>
<dbReference type="InterPro" id="IPR003696">
    <property type="entry name" value="Carbtransf_dom"/>
</dbReference>
<evidence type="ECO:0000256" key="1">
    <source>
        <dbReference type="ARBA" id="ARBA00006129"/>
    </source>
</evidence>
<sequence length="566" mass="64436">MIVLGISCFYHDSAAAIIKDGQIIAAAQEERFTRLKHDNAFPYKSIEYCLNTLGIAINEVDYITFYEKPVLKFARILEQHISHFPKSIKVFFDTIPEWLLKKLRLREILKNELHYRGKILFLPHHLSHAAASYFTSPFSEAAILTLDGVGEMATTTMGFAKNSDIKLEKQINFPHSLGLFYSAMTSYLGFAVNNDEYKVMGLSAYGQPQKYYSQIKKLIKINRDDSFQLDTSYFSFEYREIMFNQKLCQLLDGPARIPDSKMNSRYQDIAAATQLVFEEALFSLINRLYQLHPSPNLILSGGSALNSLANGKILSHTPFKNLYITPDPGDGGASLGAALYTYHRLFKKSFPKLLPSPYLGPEFTPWQIKTAIKKFNLPSTLVSDQKKLNNILSDLLISQKVIGYFQGRLEWGPRALGNRSILAAATDRKMQDIINSKVKHREMFRPFAPVILREHTKNYFITDKNIPISADYMLLVYPFKKSVRSKVPAVVHVDGTGRLQTIDDQSNPKYYQLIKSYYQKTGIPLILNTSFNVKGEPIVCTPEDAIKCFLNTEIDYLVLGNYLIKK</sequence>
<name>A0A0G0L9L1_9BACT</name>
<dbReference type="Pfam" id="PF02543">
    <property type="entry name" value="Carbam_trans_N"/>
    <property type="match status" value="1"/>
</dbReference>
<feature type="domain" description="Carbamoyltransferase C-terminal" evidence="3">
    <location>
        <begin position="394"/>
        <end position="566"/>
    </location>
</feature>
<dbReference type="Gene3D" id="3.30.420.40">
    <property type="match status" value="2"/>
</dbReference>
<proteinExistence type="inferred from homology"/>
<dbReference type="Pfam" id="PF16861">
    <property type="entry name" value="Carbam_trans_C"/>
    <property type="match status" value="1"/>
</dbReference>
<evidence type="ECO:0008006" key="6">
    <source>
        <dbReference type="Google" id="ProtNLM"/>
    </source>
</evidence>